<accession>A0A238KSN9</accession>
<evidence type="ECO:0000256" key="6">
    <source>
        <dbReference type="ARBA" id="ARBA00022989"/>
    </source>
</evidence>
<dbReference type="Proteomes" id="UP000207598">
    <property type="component" value="Unassembled WGS sequence"/>
</dbReference>
<feature type="transmembrane region" description="Helical" evidence="8">
    <location>
        <begin position="12"/>
        <end position="32"/>
    </location>
</feature>
<feature type="transmembrane region" description="Helical" evidence="8">
    <location>
        <begin position="38"/>
        <end position="56"/>
    </location>
</feature>
<keyword evidence="4" id="KW-1003">Cell membrane</keyword>
<keyword evidence="10" id="KW-1185">Reference proteome</keyword>
<keyword evidence="5 8" id="KW-0812">Transmembrane</keyword>
<evidence type="ECO:0000256" key="7">
    <source>
        <dbReference type="ARBA" id="ARBA00023136"/>
    </source>
</evidence>
<comment type="subcellular location">
    <subcellularLocation>
        <location evidence="1">Cell membrane</location>
        <topology evidence="1">Multi-pass membrane protein</topology>
    </subcellularLocation>
</comment>
<dbReference type="PANTHER" id="PTHR43057:SF1">
    <property type="entry name" value="ARSENICAL-RESISTANCE PROTEIN 3"/>
    <property type="match status" value="1"/>
</dbReference>
<name>A0A238KSN9_9RHOB</name>
<proteinExistence type="inferred from homology"/>
<dbReference type="PANTHER" id="PTHR43057">
    <property type="entry name" value="ARSENITE EFFLUX TRANSPORTER"/>
    <property type="match status" value="1"/>
</dbReference>
<feature type="transmembrane region" description="Helical" evidence="8">
    <location>
        <begin position="227"/>
        <end position="250"/>
    </location>
</feature>
<feature type="transmembrane region" description="Helical" evidence="8">
    <location>
        <begin position="154"/>
        <end position="181"/>
    </location>
</feature>
<dbReference type="EMBL" id="FXYF01000009">
    <property type="protein sequence ID" value="SMX45835.1"/>
    <property type="molecule type" value="Genomic_DNA"/>
</dbReference>
<dbReference type="PROSITE" id="PS51318">
    <property type="entry name" value="TAT"/>
    <property type="match status" value="1"/>
</dbReference>
<dbReference type="GO" id="GO:0005886">
    <property type="term" value="C:plasma membrane"/>
    <property type="evidence" value="ECO:0007669"/>
    <property type="project" value="UniProtKB-SubCell"/>
</dbReference>
<dbReference type="GO" id="GO:0015105">
    <property type="term" value="F:arsenite transmembrane transporter activity"/>
    <property type="evidence" value="ECO:0007669"/>
    <property type="project" value="TreeGrafter"/>
</dbReference>
<organism evidence="9 10">
    <name type="scientific">Maliponia aquimaris</name>
    <dbReference type="NCBI Taxonomy" id="1673631"/>
    <lineage>
        <taxon>Bacteria</taxon>
        <taxon>Pseudomonadati</taxon>
        <taxon>Pseudomonadota</taxon>
        <taxon>Alphaproteobacteria</taxon>
        <taxon>Rhodobacterales</taxon>
        <taxon>Paracoccaceae</taxon>
        <taxon>Maliponia</taxon>
    </lineage>
</organism>
<keyword evidence="7 8" id="KW-0472">Membrane</keyword>
<dbReference type="OrthoDB" id="3254016at2"/>
<evidence type="ECO:0000256" key="3">
    <source>
        <dbReference type="ARBA" id="ARBA00022448"/>
    </source>
</evidence>
<sequence length="318" mass="34336">MTRLDLERRQVWIYLAAILAGLGLGLLLPGAAADVEAALWPLLGILIFVTFTQVRLIHLPEAFRDRRFMGAMLAGNFGVVPLIVAGLLVFLPADPAVRLGVLLVLLVPCTDWYITFTHLAGGDTGRAIAATPVNLIVQMGLLPVYLWLFMGSAFLEIFAVGPIVTVFQTLIAAPLVAAWLLERWAEARSGRDAVIDRLAWFPVPLLAIVVFLISASQVQTVTSSLPVLPQVAGVFVGFLVLALLAGLGLARAFRLPPRAGRALVFSLGTRNSFVVLPLALALSTEWQLAIVVIVFQSLVELLGVLVYLKAVPRLLPDR</sequence>
<evidence type="ECO:0000256" key="1">
    <source>
        <dbReference type="ARBA" id="ARBA00004651"/>
    </source>
</evidence>
<dbReference type="InterPro" id="IPR006311">
    <property type="entry name" value="TAT_signal"/>
</dbReference>
<comment type="similarity">
    <text evidence="2">Belongs to the arsenical resistance-3 (ACR3) (TC 2.A.59) family.</text>
</comment>
<reference evidence="9 10" key="1">
    <citation type="submission" date="2017-05" db="EMBL/GenBank/DDBJ databases">
        <authorList>
            <person name="Song R."/>
            <person name="Chenine A.L."/>
            <person name="Ruprecht R.M."/>
        </authorList>
    </citation>
    <scope>NUCLEOTIDE SEQUENCE [LARGE SCALE GENOMIC DNA]</scope>
    <source>
        <strain evidence="9 10">CECT 8898</strain>
    </source>
</reference>
<dbReference type="AlphaFoldDB" id="A0A238KSN9"/>
<evidence type="ECO:0000313" key="10">
    <source>
        <dbReference type="Proteomes" id="UP000207598"/>
    </source>
</evidence>
<feature type="transmembrane region" description="Helical" evidence="8">
    <location>
        <begin position="127"/>
        <end position="148"/>
    </location>
</feature>
<feature type="transmembrane region" description="Helical" evidence="8">
    <location>
        <begin position="96"/>
        <end position="115"/>
    </location>
</feature>
<dbReference type="Pfam" id="PF01758">
    <property type="entry name" value="SBF"/>
    <property type="match status" value="1"/>
</dbReference>
<dbReference type="Gene3D" id="1.20.1530.20">
    <property type="match status" value="1"/>
</dbReference>
<protein>
    <submittedName>
        <fullName evidence="9">Sodium Bile acid symporter family protein</fullName>
    </submittedName>
</protein>
<dbReference type="InterPro" id="IPR002657">
    <property type="entry name" value="BilAc:Na_symport/Acr3"/>
</dbReference>
<feature type="transmembrane region" description="Helical" evidence="8">
    <location>
        <begin position="262"/>
        <end position="282"/>
    </location>
</feature>
<dbReference type="GO" id="GO:0015297">
    <property type="term" value="F:antiporter activity"/>
    <property type="evidence" value="ECO:0007669"/>
    <property type="project" value="InterPro"/>
</dbReference>
<feature type="transmembrane region" description="Helical" evidence="8">
    <location>
        <begin position="68"/>
        <end position="90"/>
    </location>
</feature>
<evidence type="ECO:0000256" key="8">
    <source>
        <dbReference type="SAM" id="Phobius"/>
    </source>
</evidence>
<evidence type="ECO:0000256" key="4">
    <source>
        <dbReference type="ARBA" id="ARBA00022475"/>
    </source>
</evidence>
<evidence type="ECO:0000313" key="9">
    <source>
        <dbReference type="EMBL" id="SMX45835.1"/>
    </source>
</evidence>
<keyword evidence="3" id="KW-0813">Transport</keyword>
<evidence type="ECO:0000256" key="2">
    <source>
        <dbReference type="ARBA" id="ARBA00010110"/>
    </source>
</evidence>
<dbReference type="GO" id="GO:0015104">
    <property type="term" value="F:antimonite transmembrane transporter activity"/>
    <property type="evidence" value="ECO:0007669"/>
    <property type="project" value="TreeGrafter"/>
</dbReference>
<gene>
    <name evidence="9" type="ORF">MAA8898_03258</name>
</gene>
<dbReference type="RefSeq" id="WP_094022054.1">
    <property type="nucleotide sequence ID" value="NZ_FXYF01000009.1"/>
</dbReference>
<dbReference type="InterPro" id="IPR004706">
    <property type="entry name" value="Arsenical-R_Acr3"/>
</dbReference>
<feature type="transmembrane region" description="Helical" evidence="8">
    <location>
        <begin position="288"/>
        <end position="308"/>
    </location>
</feature>
<keyword evidence="6 8" id="KW-1133">Transmembrane helix</keyword>
<feature type="transmembrane region" description="Helical" evidence="8">
    <location>
        <begin position="193"/>
        <end position="215"/>
    </location>
</feature>
<evidence type="ECO:0000256" key="5">
    <source>
        <dbReference type="ARBA" id="ARBA00022692"/>
    </source>
</evidence>
<dbReference type="InterPro" id="IPR038770">
    <property type="entry name" value="Na+/solute_symporter_sf"/>
</dbReference>